<accession>A0A6N3T6L2</accession>
<dbReference type="Pfam" id="PF12833">
    <property type="entry name" value="HTH_18"/>
    <property type="match status" value="1"/>
</dbReference>
<dbReference type="InterPro" id="IPR018060">
    <property type="entry name" value="HTH_AraC"/>
</dbReference>
<evidence type="ECO:0000256" key="2">
    <source>
        <dbReference type="ARBA" id="ARBA00023125"/>
    </source>
</evidence>
<dbReference type="PANTHER" id="PTHR11019:SF199">
    <property type="entry name" value="HTH-TYPE TRANSCRIPTIONAL REGULATOR NIMR"/>
    <property type="match status" value="1"/>
</dbReference>
<reference evidence="5 7" key="1">
    <citation type="submission" date="2012-11" db="EMBL/GenBank/DDBJ databases">
        <title>Whole genome sequence of Acetobacter indonesiensis 5H-1.</title>
        <authorList>
            <person name="Azuma Y."/>
            <person name="Higashiura N."/>
            <person name="Hirakawa H."/>
            <person name="Matsushita K."/>
        </authorList>
    </citation>
    <scope>NUCLEOTIDE SEQUENCE [LARGE SCALE GENOMIC DNA]</scope>
    <source>
        <strain evidence="5 7">5H-1</strain>
    </source>
</reference>
<dbReference type="EMBL" id="BJXQ01000019">
    <property type="protein sequence ID" value="GEN04493.1"/>
    <property type="molecule type" value="Genomic_DNA"/>
</dbReference>
<organism evidence="6 8">
    <name type="scientific">Acetobacter indonesiensis</name>
    <dbReference type="NCBI Taxonomy" id="104101"/>
    <lineage>
        <taxon>Bacteria</taxon>
        <taxon>Pseudomonadati</taxon>
        <taxon>Pseudomonadota</taxon>
        <taxon>Alphaproteobacteria</taxon>
        <taxon>Acetobacterales</taxon>
        <taxon>Acetobacteraceae</taxon>
        <taxon>Acetobacter</taxon>
    </lineage>
</organism>
<dbReference type="PANTHER" id="PTHR11019">
    <property type="entry name" value="HTH-TYPE TRANSCRIPTIONAL REGULATOR NIMR"/>
    <property type="match status" value="1"/>
</dbReference>
<keyword evidence="3" id="KW-0804">Transcription</keyword>
<proteinExistence type="predicted"/>
<evidence type="ECO:0000259" key="4">
    <source>
        <dbReference type="PROSITE" id="PS01124"/>
    </source>
</evidence>
<dbReference type="Proteomes" id="UP000321104">
    <property type="component" value="Unassembled WGS sequence"/>
</dbReference>
<dbReference type="SUPFAM" id="SSF46689">
    <property type="entry name" value="Homeodomain-like"/>
    <property type="match status" value="1"/>
</dbReference>
<evidence type="ECO:0000256" key="3">
    <source>
        <dbReference type="ARBA" id="ARBA00023163"/>
    </source>
</evidence>
<comment type="caution">
    <text evidence="6">The sequence shown here is derived from an EMBL/GenBank/DDBJ whole genome shotgun (WGS) entry which is preliminary data.</text>
</comment>
<evidence type="ECO:0000313" key="7">
    <source>
        <dbReference type="Proteomes" id="UP000032673"/>
    </source>
</evidence>
<reference evidence="6 8" key="2">
    <citation type="submission" date="2019-07" db="EMBL/GenBank/DDBJ databases">
        <title>Whole genome shotgun sequence of Acetobacter indonesiensis NBRC 16471.</title>
        <authorList>
            <person name="Hosoyama A."/>
            <person name="Uohara A."/>
            <person name="Ohji S."/>
            <person name="Ichikawa N."/>
        </authorList>
    </citation>
    <scope>NUCLEOTIDE SEQUENCE [LARGE SCALE GENOMIC DNA]</scope>
    <source>
        <strain evidence="6 8">NBRC 16471</strain>
    </source>
</reference>
<evidence type="ECO:0000313" key="8">
    <source>
        <dbReference type="Proteomes" id="UP000321104"/>
    </source>
</evidence>
<dbReference type="AlphaFoldDB" id="A0A6N3T6L2"/>
<dbReference type="PROSITE" id="PS01124">
    <property type="entry name" value="HTH_ARAC_FAMILY_2"/>
    <property type="match status" value="1"/>
</dbReference>
<dbReference type="GO" id="GO:0043565">
    <property type="term" value="F:sequence-specific DNA binding"/>
    <property type="evidence" value="ECO:0007669"/>
    <property type="project" value="InterPro"/>
</dbReference>
<dbReference type="GO" id="GO:0003700">
    <property type="term" value="F:DNA-binding transcription factor activity"/>
    <property type="evidence" value="ECO:0007669"/>
    <property type="project" value="InterPro"/>
</dbReference>
<sequence length="44" mass="4840">MEHLSEGASVTDVAFDVGYDNVSAFIAMFRRVTGMTPGQFSQNR</sequence>
<evidence type="ECO:0000256" key="1">
    <source>
        <dbReference type="ARBA" id="ARBA00023015"/>
    </source>
</evidence>
<protein>
    <recommendedName>
        <fullName evidence="4">HTH araC/xylS-type domain-containing protein</fullName>
    </recommendedName>
</protein>
<dbReference type="InterPro" id="IPR020449">
    <property type="entry name" value="Tscrpt_reg_AraC-type_HTH"/>
</dbReference>
<keyword evidence="7" id="KW-1185">Reference proteome</keyword>
<keyword evidence="2" id="KW-0238">DNA-binding</keyword>
<evidence type="ECO:0000313" key="5">
    <source>
        <dbReference type="EMBL" id="GAN63026.1"/>
    </source>
</evidence>
<gene>
    <name evidence="5" type="ORF">Abin_016_034</name>
    <name evidence="6" type="ORF">AIN02nite_25180</name>
</gene>
<dbReference type="EMBL" id="BAMW01000016">
    <property type="protein sequence ID" value="GAN63026.1"/>
    <property type="molecule type" value="Genomic_DNA"/>
</dbReference>
<dbReference type="Proteomes" id="UP000032673">
    <property type="component" value="Unassembled WGS sequence"/>
</dbReference>
<keyword evidence="1" id="KW-0805">Transcription regulation</keyword>
<name>A0A6N3T6L2_9PROT</name>
<dbReference type="InterPro" id="IPR009057">
    <property type="entry name" value="Homeodomain-like_sf"/>
</dbReference>
<feature type="domain" description="HTH araC/xylS-type" evidence="4">
    <location>
        <begin position="1"/>
        <end position="43"/>
    </location>
</feature>
<dbReference type="PRINTS" id="PR00032">
    <property type="entry name" value="HTHARAC"/>
</dbReference>
<evidence type="ECO:0000313" key="6">
    <source>
        <dbReference type="EMBL" id="GEN04493.1"/>
    </source>
</evidence>
<dbReference type="Gene3D" id="1.10.10.60">
    <property type="entry name" value="Homeodomain-like"/>
    <property type="match status" value="1"/>
</dbReference>